<dbReference type="EMBL" id="CP026313">
    <property type="protein sequence ID" value="AUV84609.1"/>
    <property type="molecule type" value="Genomic_DNA"/>
</dbReference>
<dbReference type="KEGG" id="srub:C2R22_24035"/>
<accession>A0A2I8VTV5</accession>
<proteinExistence type="predicted"/>
<sequence>MLWPDCITCTASKVDFSESTTIWSEIALIQPHNRKLLGDVVGRCTLDVFTDVLMLDLCDNSLS</sequence>
<protein>
    <submittedName>
        <fullName evidence="1">Uncharacterized protein</fullName>
    </submittedName>
</protein>
<reference evidence="1 2" key="1">
    <citation type="submission" date="2018-01" db="EMBL/GenBank/DDBJ databases">
        <title>Complete genome sequence of Salinigranum rubrum GX10T, an extremely halophilic archaeon isolated from a marine solar saltern.</title>
        <authorList>
            <person name="Han S."/>
        </authorList>
    </citation>
    <scope>NUCLEOTIDE SEQUENCE [LARGE SCALE GENOMIC DNA]</scope>
    <source>
        <strain evidence="1 2">GX10</strain>
        <plasmid evidence="2">Plasmid unnamed4</plasmid>
    </source>
</reference>
<name>A0A2I8VTV5_9EURY</name>
<dbReference type="AlphaFoldDB" id="A0A2I8VTV5"/>
<evidence type="ECO:0000313" key="1">
    <source>
        <dbReference type="EMBL" id="AUV84609.1"/>
    </source>
</evidence>
<keyword evidence="2" id="KW-1185">Reference proteome</keyword>
<gene>
    <name evidence="1" type="ORF">C2R22_24035</name>
</gene>
<organism evidence="1 2">
    <name type="scientific">Salinigranum rubrum</name>
    <dbReference type="NCBI Taxonomy" id="755307"/>
    <lineage>
        <taxon>Archaea</taxon>
        <taxon>Methanobacteriati</taxon>
        <taxon>Methanobacteriota</taxon>
        <taxon>Stenosarchaea group</taxon>
        <taxon>Halobacteria</taxon>
        <taxon>Halobacteriales</taxon>
        <taxon>Haloferacaceae</taxon>
        <taxon>Salinigranum</taxon>
    </lineage>
</organism>
<keyword evidence="1" id="KW-0614">Plasmid</keyword>
<evidence type="ECO:0000313" key="2">
    <source>
        <dbReference type="Proteomes" id="UP000236584"/>
    </source>
</evidence>
<dbReference type="Proteomes" id="UP000236584">
    <property type="component" value="Plasmid unnamed4"/>
</dbReference>
<geneLocation type="plasmid" evidence="1">
    <name>unnamed4</name>
</geneLocation>